<dbReference type="EMBL" id="CM031827">
    <property type="protein sequence ID" value="KAG6723267.1"/>
    <property type="molecule type" value="Genomic_DNA"/>
</dbReference>
<protein>
    <submittedName>
        <fullName evidence="2">Uncharacterized protein</fullName>
    </submittedName>
</protein>
<dbReference type="PANTHER" id="PTHR31115:SF3">
    <property type="entry name" value="EXPRESSED PROTEIN"/>
    <property type="match status" value="1"/>
</dbReference>
<evidence type="ECO:0000313" key="3">
    <source>
        <dbReference type="Proteomes" id="UP000811246"/>
    </source>
</evidence>
<organism evidence="2 3">
    <name type="scientific">Carya illinoinensis</name>
    <name type="common">Pecan</name>
    <dbReference type="NCBI Taxonomy" id="32201"/>
    <lineage>
        <taxon>Eukaryota</taxon>
        <taxon>Viridiplantae</taxon>
        <taxon>Streptophyta</taxon>
        <taxon>Embryophyta</taxon>
        <taxon>Tracheophyta</taxon>
        <taxon>Spermatophyta</taxon>
        <taxon>Magnoliopsida</taxon>
        <taxon>eudicotyledons</taxon>
        <taxon>Gunneridae</taxon>
        <taxon>Pentapetalae</taxon>
        <taxon>rosids</taxon>
        <taxon>fabids</taxon>
        <taxon>Fagales</taxon>
        <taxon>Juglandaceae</taxon>
        <taxon>Carya</taxon>
    </lineage>
</organism>
<proteinExistence type="predicted"/>
<accession>A0A922FM39</accession>
<reference evidence="2" key="1">
    <citation type="submission" date="2021-01" db="EMBL/GenBank/DDBJ databases">
        <authorList>
            <person name="Lovell J.T."/>
            <person name="Bentley N."/>
            <person name="Bhattarai G."/>
            <person name="Jenkins J.W."/>
            <person name="Sreedasyam A."/>
            <person name="Alarcon Y."/>
            <person name="Bock C."/>
            <person name="Boston L."/>
            <person name="Carlson J."/>
            <person name="Cervantes K."/>
            <person name="Clermont K."/>
            <person name="Krom N."/>
            <person name="Kubenka K."/>
            <person name="Mamidi S."/>
            <person name="Mattison C."/>
            <person name="Monteros M."/>
            <person name="Pisani C."/>
            <person name="Plott C."/>
            <person name="Rajasekar S."/>
            <person name="Rhein H.S."/>
            <person name="Rohla C."/>
            <person name="Song M."/>
            <person name="Hilaire R.S."/>
            <person name="Shu S."/>
            <person name="Wells L."/>
            <person name="Wang X."/>
            <person name="Webber J."/>
            <person name="Heerema R.J."/>
            <person name="Klein P."/>
            <person name="Conner P."/>
            <person name="Grauke L."/>
            <person name="Grimwood J."/>
            <person name="Schmutz J."/>
            <person name="Randall J.J."/>
        </authorList>
    </citation>
    <scope>NUCLEOTIDE SEQUENCE</scope>
    <source>
        <tissue evidence="2">Leaf</tissue>
    </source>
</reference>
<dbReference type="AlphaFoldDB" id="A0A922FM39"/>
<dbReference type="Proteomes" id="UP000811246">
    <property type="component" value="Chromosome 3"/>
</dbReference>
<feature type="region of interest" description="Disordered" evidence="1">
    <location>
        <begin position="264"/>
        <end position="327"/>
    </location>
</feature>
<sequence>MATSSKFDIPSGSPDRPLYTSGQRGSHIAAALDRSVSFRESMENPILSALPNMSRSSSTVTQGDVVNFFQCIRFDPKVLAADHKSSRQVDFKRQVSLALSISPDDSSSGSSKGKLLPSPIPEEVKRVKAGLRESFVKARERVKIFNDTLSVFNKIFPTVPSKKRSRSEGFFSDRSSVLSSDRSVLGPSVAKVGNQSHAAPSGFELEQQKAEERTKNAVPNKRPRTSLVEVRSNTLVRPSGTVDRDREMLRLPNGAAVQAEDRTLPLGGDGWEKSKMKKKRSGIKPDVPLNTMSTKPIDGYREAKQGMQQRPVADTRSRLSNDSHGFRPGVLNGAVGVGKSDGILQQTGLGMRSSIPRTDPDFGSLTNDRRDRPIGSDKERLNLRAVNKTNVRDDFNSVSPTSNTKMNASIRAPRSSSGVAPKLSPVVHRATVPNDWELSNCSNKPPAAVGANNRKRMASARSSSPPGAHGASQRPQKISRTARRTNLAVPIVSSNDEIPALDTGPDVSGNDIGLGFVRRLPGSSPQQVKLRSDPLSSATLSESEESGAVETKSRDKCRKSDEIDEKGGQNVQKVSTLVLSSRKNKPVTGEDLGDGVRRQGRTGRGFTSTRSLMPMRVEKVGNVGTAKQLRSARLGFDKSESKAGRPPTRKLSDRKAYPRQKHTATNTAADFLVGSDDGHEELLAAANAVTNHARAFANPFWKQMEPFFGFISDADISFLKKQGNLDSAATRTPLHSNLVGCSPVPNGHGLIEHEIDMGLPRCTELLAEDLVPGTGDHSVIPLCQRLIAALISEEDCNSGHENLKYDEYGTEFELDGELESNSLNDQSLLGFQFVGSTAFNGYTITGKVEPDEHESNIMGTINAGMHSSVGHSLNGLHLDQSMIPSMACSETQYDNMQINEKLLLEVRSIGIFPEPVPDMALMEDVGICDEISILEEKYQGQMSKKKGVLERLLNSASTIKDHQEK</sequence>
<gene>
    <name evidence="2" type="ORF">I3842_03G200400</name>
</gene>
<feature type="compositionally biased region" description="Polar residues" evidence="1">
    <location>
        <begin position="396"/>
        <end position="407"/>
    </location>
</feature>
<feature type="region of interest" description="Disordered" evidence="1">
    <location>
        <begin position="393"/>
        <end position="422"/>
    </location>
</feature>
<feature type="region of interest" description="Disordered" evidence="1">
    <location>
        <begin position="436"/>
        <end position="483"/>
    </location>
</feature>
<name>A0A922FM39_CARIL</name>
<feature type="region of interest" description="Disordered" evidence="1">
    <location>
        <begin position="351"/>
        <end position="376"/>
    </location>
</feature>
<evidence type="ECO:0000256" key="1">
    <source>
        <dbReference type="SAM" id="MobiDB-lite"/>
    </source>
</evidence>
<feature type="region of interest" description="Disordered" evidence="1">
    <location>
        <begin position="1"/>
        <end position="24"/>
    </location>
</feature>
<feature type="region of interest" description="Disordered" evidence="1">
    <location>
        <begin position="633"/>
        <end position="661"/>
    </location>
</feature>
<comment type="caution">
    <text evidence="2">The sequence shown here is derived from an EMBL/GenBank/DDBJ whole genome shotgun (WGS) entry which is preliminary data.</text>
</comment>
<feature type="region of interest" description="Disordered" evidence="1">
    <location>
        <begin position="518"/>
        <end position="608"/>
    </location>
</feature>
<feature type="compositionally biased region" description="Basic and acidic residues" evidence="1">
    <location>
        <begin position="206"/>
        <end position="215"/>
    </location>
</feature>
<feature type="compositionally biased region" description="Polar residues" evidence="1">
    <location>
        <begin position="569"/>
        <end position="581"/>
    </location>
</feature>
<feature type="compositionally biased region" description="Basic and acidic residues" evidence="1">
    <location>
        <begin position="313"/>
        <end position="325"/>
    </location>
</feature>
<feature type="compositionally biased region" description="Polar residues" evidence="1">
    <location>
        <begin position="523"/>
        <end position="540"/>
    </location>
</feature>
<feature type="region of interest" description="Disordered" evidence="1">
    <location>
        <begin position="192"/>
        <end position="221"/>
    </location>
</feature>
<evidence type="ECO:0000313" key="2">
    <source>
        <dbReference type="EMBL" id="KAG6723267.1"/>
    </source>
</evidence>
<feature type="compositionally biased region" description="Basic and acidic residues" evidence="1">
    <location>
        <begin position="367"/>
        <end position="376"/>
    </location>
</feature>
<feature type="compositionally biased region" description="Basic and acidic residues" evidence="1">
    <location>
        <begin position="551"/>
        <end position="567"/>
    </location>
</feature>
<dbReference type="PANTHER" id="PTHR31115">
    <property type="entry name" value="OS05G0107300 PROTEIN"/>
    <property type="match status" value="1"/>
</dbReference>